<protein>
    <recommendedName>
        <fullName evidence="4">Myb-like domain-containing protein</fullName>
    </recommendedName>
</protein>
<feature type="compositionally biased region" description="Basic residues" evidence="1">
    <location>
        <begin position="132"/>
        <end position="143"/>
    </location>
</feature>
<name>A0A8H3V8V7_VENIN</name>
<feature type="compositionally biased region" description="Polar residues" evidence="1">
    <location>
        <begin position="72"/>
        <end position="83"/>
    </location>
</feature>
<accession>A0A8H3V8V7</accession>
<feature type="compositionally biased region" description="Low complexity" evidence="1">
    <location>
        <begin position="95"/>
        <end position="114"/>
    </location>
</feature>
<feature type="compositionally biased region" description="Low complexity" evidence="1">
    <location>
        <begin position="121"/>
        <end position="131"/>
    </location>
</feature>
<evidence type="ECO:0000256" key="1">
    <source>
        <dbReference type="SAM" id="MobiDB-lite"/>
    </source>
</evidence>
<dbReference type="EMBL" id="WNWQ01000007">
    <property type="protein sequence ID" value="KAE9985397.1"/>
    <property type="molecule type" value="Genomic_DNA"/>
</dbReference>
<feature type="compositionally biased region" description="Pro residues" evidence="1">
    <location>
        <begin position="146"/>
        <end position="162"/>
    </location>
</feature>
<organism evidence="2 3">
    <name type="scientific">Venturia inaequalis</name>
    <name type="common">Apple scab fungus</name>
    <dbReference type="NCBI Taxonomy" id="5025"/>
    <lineage>
        <taxon>Eukaryota</taxon>
        <taxon>Fungi</taxon>
        <taxon>Dikarya</taxon>
        <taxon>Ascomycota</taxon>
        <taxon>Pezizomycotina</taxon>
        <taxon>Dothideomycetes</taxon>
        <taxon>Pleosporomycetidae</taxon>
        <taxon>Venturiales</taxon>
        <taxon>Venturiaceae</taxon>
        <taxon>Venturia</taxon>
    </lineage>
</organism>
<evidence type="ECO:0000313" key="3">
    <source>
        <dbReference type="Proteomes" id="UP000433883"/>
    </source>
</evidence>
<comment type="caution">
    <text evidence="2">The sequence shown here is derived from an EMBL/GenBank/DDBJ whole genome shotgun (WGS) entry which is preliminary data.</text>
</comment>
<evidence type="ECO:0000313" key="2">
    <source>
        <dbReference type="EMBL" id="KAE9985397.1"/>
    </source>
</evidence>
<sequence length="334" mass="36060">MVQFTTAEDHHIIRLKEQTDSSWTEIQEAFVGIFPGTLRKSGSLQVRYSRYLNPGKEFRRAALAFARRTTRSTSKQPPAQTAQAGGRAPTRRSARSASAATQPPAQSAQAGGRASTRRSARSATPAAAATTRRQKKVTTRKTRSSAPPPAPVSAPPPPPPSPTTSDFDPPSIEELEAFRNGTSSRAIFPPRAFSEISDFDPPCEADIEAFRNGKGGPVTSFYPTGALTAAATAVAAEEEEDEDDVVEMDVPARRTRGAVKSGRVAKPQSKGKGKAKVVEKKAKAAPVKKQQELKDVLAGIKWTKEVKGKGRGKNREMVTLEGWEDDRWADLTPL</sequence>
<gene>
    <name evidence="2" type="ORF">BLS_008336</name>
</gene>
<dbReference type="AlphaFoldDB" id="A0A8H3V8V7"/>
<feature type="region of interest" description="Disordered" evidence="1">
    <location>
        <begin position="67"/>
        <end position="199"/>
    </location>
</feature>
<feature type="region of interest" description="Disordered" evidence="1">
    <location>
        <begin position="256"/>
        <end position="283"/>
    </location>
</feature>
<evidence type="ECO:0008006" key="4">
    <source>
        <dbReference type="Google" id="ProtNLM"/>
    </source>
</evidence>
<dbReference type="Pfam" id="PF13921">
    <property type="entry name" value="Myb_DNA-bind_6"/>
    <property type="match status" value="1"/>
</dbReference>
<proteinExistence type="predicted"/>
<dbReference type="Proteomes" id="UP000433883">
    <property type="component" value="Unassembled WGS sequence"/>
</dbReference>
<reference evidence="2 3" key="1">
    <citation type="submission" date="2019-11" db="EMBL/GenBank/DDBJ databases">
        <title>Venturia inaequalis Genome Resource.</title>
        <authorList>
            <person name="Lichtner F.J."/>
        </authorList>
    </citation>
    <scope>NUCLEOTIDE SEQUENCE [LARGE SCALE GENOMIC DNA]</scope>
    <source>
        <strain evidence="2">Bline_iso_100314</strain>
    </source>
</reference>